<reference evidence="2 3" key="1">
    <citation type="journal article" date="2020" name="IScience">
        <title>Genome Sequencing of the Endangered Kingdonia uniflora (Circaeasteraceae, Ranunculales) Reveals Potential Mechanisms of Evolutionary Specialization.</title>
        <authorList>
            <person name="Sun Y."/>
            <person name="Deng T."/>
            <person name="Zhang A."/>
            <person name="Moore M.J."/>
            <person name="Landis J.B."/>
            <person name="Lin N."/>
            <person name="Zhang H."/>
            <person name="Zhang X."/>
            <person name="Huang J."/>
            <person name="Zhang X."/>
            <person name="Sun H."/>
            <person name="Wang H."/>
        </authorList>
    </citation>
    <scope>NUCLEOTIDE SEQUENCE [LARGE SCALE GENOMIC DNA]</scope>
    <source>
        <strain evidence="2">TB1705</strain>
        <tissue evidence="2">Leaf</tissue>
    </source>
</reference>
<dbReference type="Pfam" id="PF00107">
    <property type="entry name" value="ADH_zinc_N"/>
    <property type="match status" value="1"/>
</dbReference>
<dbReference type="PANTHER" id="PTHR43205">
    <property type="entry name" value="PROSTAGLANDIN REDUCTASE"/>
    <property type="match status" value="1"/>
</dbReference>
<sequence>MFLIKVDLLKNKLEYDDAFNYKEEHDLDVALKRYFTEGIDIYFVNIGGTMFDVVLLNMRVNGHIALCGMISQYNLENPDRIYNLSSLIVNRVSM</sequence>
<gene>
    <name evidence="2" type="ORF">GIB67_032837</name>
</gene>
<keyword evidence="3" id="KW-1185">Reference proteome</keyword>
<proteinExistence type="predicted"/>
<accession>A0A7J7NBH0</accession>
<dbReference type="OrthoDB" id="809632at2759"/>
<evidence type="ECO:0000313" key="3">
    <source>
        <dbReference type="Proteomes" id="UP000541444"/>
    </source>
</evidence>
<dbReference type="Proteomes" id="UP000541444">
    <property type="component" value="Unassembled WGS sequence"/>
</dbReference>
<dbReference type="PANTHER" id="PTHR43205:SF7">
    <property type="entry name" value="PROSTAGLANDIN REDUCTASE 1"/>
    <property type="match status" value="1"/>
</dbReference>
<comment type="caution">
    <text evidence="2">The sequence shown here is derived from an EMBL/GenBank/DDBJ whole genome shotgun (WGS) entry which is preliminary data.</text>
</comment>
<evidence type="ECO:0000313" key="2">
    <source>
        <dbReference type="EMBL" id="KAF6164609.1"/>
    </source>
</evidence>
<feature type="domain" description="Alcohol dehydrogenase-like C-terminal" evidence="1">
    <location>
        <begin position="6"/>
        <end position="93"/>
    </location>
</feature>
<dbReference type="InterPro" id="IPR036291">
    <property type="entry name" value="NAD(P)-bd_dom_sf"/>
</dbReference>
<dbReference type="InterPro" id="IPR045010">
    <property type="entry name" value="MDR_fam"/>
</dbReference>
<name>A0A7J7NBH0_9MAGN</name>
<protein>
    <recommendedName>
        <fullName evidence="1">Alcohol dehydrogenase-like C-terminal domain-containing protein</fullName>
    </recommendedName>
</protein>
<dbReference type="GO" id="GO:0032440">
    <property type="term" value="F:2-alkenal reductase [NAD(P)H] activity"/>
    <property type="evidence" value="ECO:0007669"/>
    <property type="project" value="TreeGrafter"/>
</dbReference>
<evidence type="ECO:0000259" key="1">
    <source>
        <dbReference type="Pfam" id="PF00107"/>
    </source>
</evidence>
<dbReference type="InterPro" id="IPR013149">
    <property type="entry name" value="ADH-like_C"/>
</dbReference>
<dbReference type="AlphaFoldDB" id="A0A7J7NBH0"/>
<dbReference type="SUPFAM" id="SSF51735">
    <property type="entry name" value="NAD(P)-binding Rossmann-fold domains"/>
    <property type="match status" value="1"/>
</dbReference>
<dbReference type="Gene3D" id="3.40.50.720">
    <property type="entry name" value="NAD(P)-binding Rossmann-like Domain"/>
    <property type="match status" value="1"/>
</dbReference>
<dbReference type="EMBL" id="JACGCM010000923">
    <property type="protein sequence ID" value="KAF6164609.1"/>
    <property type="molecule type" value="Genomic_DNA"/>
</dbReference>
<organism evidence="2 3">
    <name type="scientific">Kingdonia uniflora</name>
    <dbReference type="NCBI Taxonomy" id="39325"/>
    <lineage>
        <taxon>Eukaryota</taxon>
        <taxon>Viridiplantae</taxon>
        <taxon>Streptophyta</taxon>
        <taxon>Embryophyta</taxon>
        <taxon>Tracheophyta</taxon>
        <taxon>Spermatophyta</taxon>
        <taxon>Magnoliopsida</taxon>
        <taxon>Ranunculales</taxon>
        <taxon>Circaeasteraceae</taxon>
        <taxon>Kingdonia</taxon>
    </lineage>
</organism>